<gene>
    <name evidence="2" type="ORF">Pcinc_043619</name>
</gene>
<sequence length="227" mass="25176">MKDVRMRGCEEKGCEDEGCEDVSVRMRGCEDEGCFIELMMIMIRVLAGDTKEEVYKGILRRWVKEGLGFKKLEKKSSDNREKRSIKSVTPGRTVKREVAGGGGGWGPTHTIITLVIPLTDARRCTNTTLNLTPSSRLLSDVMARLNTQKRMSRRNYNCEKSEQKVVVCVYRANSECDIGGESGGGEDGGAVGGAACLQRSEKPPSQQMNMFINSHQGRHNNARLNIT</sequence>
<name>A0AAE1BIE8_PETCI</name>
<protein>
    <submittedName>
        <fullName evidence="2">Uncharacterized protein</fullName>
    </submittedName>
</protein>
<comment type="caution">
    <text evidence="2">The sequence shown here is derived from an EMBL/GenBank/DDBJ whole genome shotgun (WGS) entry which is preliminary data.</text>
</comment>
<dbReference type="AlphaFoldDB" id="A0AAE1BIE8"/>
<accession>A0AAE1BIE8</accession>
<evidence type="ECO:0000256" key="1">
    <source>
        <dbReference type="SAM" id="MobiDB-lite"/>
    </source>
</evidence>
<proteinExistence type="predicted"/>
<organism evidence="2 3">
    <name type="scientific">Petrolisthes cinctipes</name>
    <name type="common">Flat porcelain crab</name>
    <dbReference type="NCBI Taxonomy" id="88211"/>
    <lineage>
        <taxon>Eukaryota</taxon>
        <taxon>Metazoa</taxon>
        <taxon>Ecdysozoa</taxon>
        <taxon>Arthropoda</taxon>
        <taxon>Crustacea</taxon>
        <taxon>Multicrustacea</taxon>
        <taxon>Malacostraca</taxon>
        <taxon>Eumalacostraca</taxon>
        <taxon>Eucarida</taxon>
        <taxon>Decapoda</taxon>
        <taxon>Pleocyemata</taxon>
        <taxon>Anomura</taxon>
        <taxon>Galatheoidea</taxon>
        <taxon>Porcellanidae</taxon>
        <taxon>Petrolisthes</taxon>
    </lineage>
</organism>
<reference evidence="2" key="1">
    <citation type="submission" date="2023-10" db="EMBL/GenBank/DDBJ databases">
        <title>Genome assemblies of two species of porcelain crab, Petrolisthes cinctipes and Petrolisthes manimaculis (Anomura: Porcellanidae).</title>
        <authorList>
            <person name="Angst P."/>
        </authorList>
    </citation>
    <scope>NUCLEOTIDE SEQUENCE</scope>
    <source>
        <strain evidence="2">PB745_01</strain>
        <tissue evidence="2">Gill</tissue>
    </source>
</reference>
<dbReference type="EMBL" id="JAWQEG010008794">
    <property type="protein sequence ID" value="KAK3849634.1"/>
    <property type="molecule type" value="Genomic_DNA"/>
</dbReference>
<dbReference type="Proteomes" id="UP001286313">
    <property type="component" value="Unassembled WGS sequence"/>
</dbReference>
<feature type="region of interest" description="Disordered" evidence="1">
    <location>
        <begin position="78"/>
        <end position="102"/>
    </location>
</feature>
<evidence type="ECO:0000313" key="2">
    <source>
        <dbReference type="EMBL" id="KAK3849634.1"/>
    </source>
</evidence>
<keyword evidence="3" id="KW-1185">Reference proteome</keyword>
<evidence type="ECO:0000313" key="3">
    <source>
        <dbReference type="Proteomes" id="UP001286313"/>
    </source>
</evidence>